<organism evidence="1 2">
    <name type="scientific">Thermobifida halotolerans</name>
    <dbReference type="NCBI Taxonomy" id="483545"/>
    <lineage>
        <taxon>Bacteria</taxon>
        <taxon>Bacillati</taxon>
        <taxon>Actinomycetota</taxon>
        <taxon>Actinomycetes</taxon>
        <taxon>Streptosporangiales</taxon>
        <taxon>Nocardiopsidaceae</taxon>
        <taxon>Thermobifida</taxon>
    </lineage>
</organism>
<protein>
    <submittedName>
        <fullName evidence="1">DUF1697 domain-containing protein</fullName>
    </submittedName>
</protein>
<proteinExistence type="predicted"/>
<dbReference type="AlphaFoldDB" id="A0A399G791"/>
<dbReference type="PIRSF" id="PIRSF008502">
    <property type="entry name" value="UCP008502"/>
    <property type="match status" value="1"/>
</dbReference>
<dbReference type="Proteomes" id="UP000265719">
    <property type="component" value="Chromosome"/>
</dbReference>
<dbReference type="SUPFAM" id="SSF160379">
    <property type="entry name" value="SP0830-like"/>
    <property type="match status" value="1"/>
</dbReference>
<reference evidence="1" key="1">
    <citation type="submission" date="2020-10" db="EMBL/GenBank/DDBJ databases">
        <title>De novo genome project of the cellulose decomposer Thermobifida halotolerans type strain.</title>
        <authorList>
            <person name="Nagy I."/>
            <person name="Horvath B."/>
            <person name="Kukolya J."/>
            <person name="Nagy I."/>
            <person name="Orsini M."/>
        </authorList>
    </citation>
    <scope>NUCLEOTIDE SEQUENCE</scope>
    <source>
        <strain evidence="1">DSM 44931</strain>
    </source>
</reference>
<sequence length="177" mass="19457">MTRYAALLRGVNVGGHRKVRMADLRALLSGLGYDAVATLLQSGNAVFTAPDQPEERLATAIEERVAAELGMRVTVVVRTAEALARVVEDLPFPVRDPARCAVAFLPGPVDRERLAGLDRAAFAPEELAEGRRELYLYFPNGQARAALPSLLDRHLAVPFTIRNWNTTTRLRLLAEEV</sequence>
<dbReference type="Pfam" id="PF08002">
    <property type="entry name" value="DUF1697"/>
    <property type="match status" value="1"/>
</dbReference>
<name>A0A399G791_9ACTN</name>
<dbReference type="Gene3D" id="3.30.70.1280">
    <property type="entry name" value="SP0830-like domains"/>
    <property type="match status" value="1"/>
</dbReference>
<accession>A0A399G791</accession>
<dbReference type="KEGG" id="thao:NI17_007345"/>
<keyword evidence="2" id="KW-1185">Reference proteome</keyword>
<dbReference type="PANTHER" id="PTHR36439">
    <property type="entry name" value="BLL4334 PROTEIN"/>
    <property type="match status" value="1"/>
</dbReference>
<gene>
    <name evidence="1" type="ORF">NI17_007345</name>
</gene>
<dbReference type="OrthoDB" id="9806494at2"/>
<evidence type="ECO:0000313" key="2">
    <source>
        <dbReference type="Proteomes" id="UP000265719"/>
    </source>
</evidence>
<dbReference type="PANTHER" id="PTHR36439:SF1">
    <property type="entry name" value="DUF1697 DOMAIN-CONTAINING PROTEIN"/>
    <property type="match status" value="1"/>
</dbReference>
<evidence type="ECO:0000313" key="1">
    <source>
        <dbReference type="EMBL" id="UOE20971.1"/>
    </source>
</evidence>
<dbReference type="EMBL" id="CP063196">
    <property type="protein sequence ID" value="UOE20971.1"/>
    <property type="molecule type" value="Genomic_DNA"/>
</dbReference>
<dbReference type="InterPro" id="IPR012545">
    <property type="entry name" value="DUF1697"/>
</dbReference>
<dbReference type="RefSeq" id="WP_068693184.1">
    <property type="nucleotide sequence ID" value="NZ_CP063196.1"/>
</dbReference>